<comment type="caution">
    <text evidence="2">The sequence shown here is derived from an EMBL/GenBank/DDBJ whole genome shotgun (WGS) entry which is preliminary data.</text>
</comment>
<evidence type="ECO:0000256" key="1">
    <source>
        <dbReference type="SAM" id="MobiDB-lite"/>
    </source>
</evidence>
<organism evidence="2 3">
    <name type="scientific">Corchorus olitorius</name>
    <dbReference type="NCBI Taxonomy" id="93759"/>
    <lineage>
        <taxon>Eukaryota</taxon>
        <taxon>Viridiplantae</taxon>
        <taxon>Streptophyta</taxon>
        <taxon>Embryophyta</taxon>
        <taxon>Tracheophyta</taxon>
        <taxon>Spermatophyta</taxon>
        <taxon>Magnoliopsida</taxon>
        <taxon>eudicotyledons</taxon>
        <taxon>Gunneridae</taxon>
        <taxon>Pentapetalae</taxon>
        <taxon>rosids</taxon>
        <taxon>malvids</taxon>
        <taxon>Malvales</taxon>
        <taxon>Malvaceae</taxon>
        <taxon>Grewioideae</taxon>
        <taxon>Apeibeae</taxon>
        <taxon>Corchorus</taxon>
    </lineage>
</organism>
<dbReference type="EMBL" id="AWUE01014898">
    <property type="protein sequence ID" value="OMP00869.1"/>
    <property type="molecule type" value="Genomic_DNA"/>
</dbReference>
<protein>
    <submittedName>
        <fullName evidence="2">Uncharacterized protein</fullName>
    </submittedName>
</protein>
<sequence>MTGMGKKEKGSSEQMENDGKCYRESIQLSGKIAVGNMW</sequence>
<feature type="region of interest" description="Disordered" evidence="1">
    <location>
        <begin position="1"/>
        <end position="22"/>
    </location>
</feature>
<keyword evidence="3" id="KW-1185">Reference proteome</keyword>
<accession>A0A1R3K1A4</accession>
<name>A0A1R3K1A4_9ROSI</name>
<evidence type="ECO:0000313" key="3">
    <source>
        <dbReference type="Proteomes" id="UP000187203"/>
    </source>
</evidence>
<dbReference type="AlphaFoldDB" id="A0A1R3K1A4"/>
<proteinExistence type="predicted"/>
<evidence type="ECO:0000313" key="2">
    <source>
        <dbReference type="EMBL" id="OMP00869.1"/>
    </source>
</evidence>
<gene>
    <name evidence="2" type="ORF">COLO4_12299</name>
</gene>
<dbReference type="Proteomes" id="UP000187203">
    <property type="component" value="Unassembled WGS sequence"/>
</dbReference>
<reference evidence="3" key="1">
    <citation type="submission" date="2013-09" db="EMBL/GenBank/DDBJ databases">
        <title>Corchorus olitorius genome sequencing.</title>
        <authorList>
            <person name="Alam M."/>
            <person name="Haque M.S."/>
            <person name="Islam M.S."/>
            <person name="Emdad E.M."/>
            <person name="Islam M.M."/>
            <person name="Ahmed B."/>
            <person name="Halim A."/>
            <person name="Hossen Q.M.M."/>
            <person name="Hossain M.Z."/>
            <person name="Ahmed R."/>
            <person name="Khan M.M."/>
            <person name="Islam R."/>
            <person name="Rashid M.M."/>
            <person name="Khan S.A."/>
            <person name="Rahman M.S."/>
            <person name="Alam M."/>
            <person name="Yahiya A.S."/>
            <person name="Khan M.S."/>
            <person name="Azam M.S."/>
            <person name="Haque T."/>
            <person name="Lashkar M.Z.H."/>
            <person name="Akhand A.I."/>
            <person name="Morshed G."/>
            <person name="Roy S."/>
            <person name="Uddin K.S."/>
            <person name="Rabeya T."/>
            <person name="Hossain A.S."/>
            <person name="Chowdhury A."/>
            <person name="Snigdha A.R."/>
            <person name="Mortoza M.S."/>
            <person name="Matin S.A."/>
            <person name="Hoque S.M.E."/>
            <person name="Islam M.K."/>
            <person name="Roy D.K."/>
            <person name="Haider R."/>
            <person name="Moosa M.M."/>
            <person name="Elias S.M."/>
            <person name="Hasan A.M."/>
            <person name="Jahan S."/>
            <person name="Shafiuddin M."/>
            <person name="Mahmood N."/>
            <person name="Shommy N.S."/>
        </authorList>
    </citation>
    <scope>NUCLEOTIDE SEQUENCE [LARGE SCALE GENOMIC DNA]</scope>
    <source>
        <strain evidence="3">cv. O-4</strain>
    </source>
</reference>